<reference evidence="1 2" key="1">
    <citation type="submission" date="2015-01" db="EMBL/GenBank/DDBJ databases">
        <title>Evolution of Trichinella species and genotypes.</title>
        <authorList>
            <person name="Korhonen P.K."/>
            <person name="Edoardo P."/>
            <person name="Giuseppe L.R."/>
            <person name="Gasser R.B."/>
        </authorList>
    </citation>
    <scope>NUCLEOTIDE SEQUENCE [LARGE SCALE GENOMIC DNA]</scope>
    <source>
        <strain evidence="1">ISS176</strain>
    </source>
</reference>
<name>A0A0V1K1M5_TRIPS</name>
<evidence type="ECO:0000313" key="2">
    <source>
        <dbReference type="Proteomes" id="UP000054826"/>
    </source>
</evidence>
<protein>
    <submittedName>
        <fullName evidence="1">Uncharacterized protein</fullName>
    </submittedName>
</protein>
<organism evidence="1 2">
    <name type="scientific">Trichinella pseudospiralis</name>
    <name type="common">Parasitic roundworm</name>
    <dbReference type="NCBI Taxonomy" id="6337"/>
    <lineage>
        <taxon>Eukaryota</taxon>
        <taxon>Metazoa</taxon>
        <taxon>Ecdysozoa</taxon>
        <taxon>Nematoda</taxon>
        <taxon>Enoplea</taxon>
        <taxon>Dorylaimia</taxon>
        <taxon>Trichinellida</taxon>
        <taxon>Trichinellidae</taxon>
        <taxon>Trichinella</taxon>
    </lineage>
</organism>
<sequence length="128" mass="15331">MLFLECKRKVEICFEKRMMLILSIEWDKETSEFNKNRGILHLFFTIVLILLRLRHNYRYYTDTGTRTEVSRYCINQLLSTLPPSRQVGTKSHADSELWMLRFTQHVQRANYQLSGKYISCSSAKWTRT</sequence>
<dbReference type="EMBL" id="JYDV01000022">
    <property type="protein sequence ID" value="KRZ41101.1"/>
    <property type="molecule type" value="Genomic_DNA"/>
</dbReference>
<evidence type="ECO:0000313" key="1">
    <source>
        <dbReference type="EMBL" id="KRZ41101.1"/>
    </source>
</evidence>
<proteinExistence type="predicted"/>
<comment type="caution">
    <text evidence="1">The sequence shown here is derived from an EMBL/GenBank/DDBJ whole genome shotgun (WGS) entry which is preliminary data.</text>
</comment>
<gene>
    <name evidence="1" type="ORF">T4C_8018</name>
</gene>
<dbReference type="Proteomes" id="UP000054826">
    <property type="component" value="Unassembled WGS sequence"/>
</dbReference>
<dbReference type="AlphaFoldDB" id="A0A0V1K1M5"/>
<accession>A0A0V1K1M5</accession>